<dbReference type="PANTHER" id="PTHR15963:SF1">
    <property type="entry name" value="CYTOHESIN-INTERACTING PROTEIN"/>
    <property type="match status" value="1"/>
</dbReference>
<reference evidence="5" key="1">
    <citation type="submission" date="2025-05" db="UniProtKB">
        <authorList>
            <consortium name="RefSeq"/>
        </authorList>
    </citation>
    <scope>NUCLEOTIDE SEQUENCE [LARGE SCALE GENOMIC DNA]</scope>
</reference>
<keyword evidence="3" id="KW-0175">Coiled coil</keyword>
<keyword evidence="5" id="KW-1185">Reference proteome</keyword>
<protein>
    <submittedName>
        <fullName evidence="6">Cytohesin-interacting protein isoform X1</fullName>
    </submittedName>
</protein>
<reference evidence="6" key="2">
    <citation type="submission" date="2025-08" db="UniProtKB">
        <authorList>
            <consortium name="RefSeq"/>
        </authorList>
    </citation>
    <scope>IDENTIFICATION</scope>
</reference>
<dbReference type="GeneID" id="110083045"/>
<evidence type="ECO:0000256" key="2">
    <source>
        <dbReference type="ARBA" id="ARBA00022490"/>
    </source>
</evidence>
<dbReference type="RefSeq" id="XP_072839030.1">
    <property type="nucleotide sequence ID" value="XM_072982929.1"/>
</dbReference>
<dbReference type="Gene3D" id="2.30.42.10">
    <property type="match status" value="1"/>
</dbReference>
<dbReference type="PROSITE" id="PS50106">
    <property type="entry name" value="PDZ"/>
    <property type="match status" value="1"/>
</dbReference>
<name>A0ABM5F0U8_9SAUR</name>
<evidence type="ECO:0000256" key="3">
    <source>
        <dbReference type="SAM" id="Coils"/>
    </source>
</evidence>
<feature type="domain" description="PDZ" evidence="4">
    <location>
        <begin position="77"/>
        <end position="166"/>
    </location>
</feature>
<dbReference type="InterPro" id="IPR001478">
    <property type="entry name" value="PDZ"/>
</dbReference>
<dbReference type="SUPFAM" id="SSF50156">
    <property type="entry name" value="PDZ domain-like"/>
    <property type="match status" value="1"/>
</dbReference>
<accession>A0ABM5F0U8</accession>
<comment type="subcellular location">
    <subcellularLocation>
        <location evidence="1">Cytoplasm</location>
    </subcellularLocation>
</comment>
<evidence type="ECO:0000259" key="4">
    <source>
        <dbReference type="PROSITE" id="PS50106"/>
    </source>
</evidence>
<dbReference type="Pfam" id="PF00595">
    <property type="entry name" value="PDZ"/>
    <property type="match status" value="1"/>
</dbReference>
<dbReference type="InterPro" id="IPR052122">
    <property type="entry name" value="Intracell_Traff_Signaling_Reg"/>
</dbReference>
<keyword evidence="2" id="KW-0963">Cytoplasm</keyword>
<dbReference type="SMART" id="SM00228">
    <property type="entry name" value="PDZ"/>
    <property type="match status" value="1"/>
</dbReference>
<dbReference type="PANTHER" id="PTHR15963">
    <property type="entry name" value="GENERAL RECEPTOR FOR PHOSPHOINOSITIDES 1-ASSOCIATED SCAFFOLD PROTEIN-RELATED"/>
    <property type="match status" value="1"/>
</dbReference>
<organism evidence="5 6">
    <name type="scientific">Pogona vitticeps</name>
    <name type="common">central bearded dragon</name>
    <dbReference type="NCBI Taxonomy" id="103695"/>
    <lineage>
        <taxon>Eukaryota</taxon>
        <taxon>Metazoa</taxon>
        <taxon>Chordata</taxon>
        <taxon>Craniata</taxon>
        <taxon>Vertebrata</taxon>
        <taxon>Euteleostomi</taxon>
        <taxon>Lepidosauria</taxon>
        <taxon>Squamata</taxon>
        <taxon>Bifurcata</taxon>
        <taxon>Unidentata</taxon>
        <taxon>Episquamata</taxon>
        <taxon>Toxicofera</taxon>
        <taxon>Iguania</taxon>
        <taxon>Acrodonta</taxon>
        <taxon>Agamidae</taxon>
        <taxon>Amphibolurinae</taxon>
        <taxon>Pogona</taxon>
    </lineage>
</organism>
<evidence type="ECO:0000313" key="6">
    <source>
        <dbReference type="RefSeq" id="XP_072839030.1"/>
    </source>
</evidence>
<evidence type="ECO:0000256" key="1">
    <source>
        <dbReference type="ARBA" id="ARBA00004496"/>
    </source>
</evidence>
<feature type="coiled-coil region" evidence="3">
    <location>
        <begin position="164"/>
        <end position="191"/>
    </location>
</feature>
<dbReference type="InterPro" id="IPR036034">
    <property type="entry name" value="PDZ_sf"/>
</dbReference>
<sequence length="354" mass="39287">MSLKRLIQQNRNANCVGYRGSATHGPCLEPISSSPPLDNRRMQTFINSMETLSRDYKKLALSRTSSSADCSGPLRKSLKILKADNETFGFDFQILPCQPQTKDFVETCTYVCKVTEGSPAFLSGLQSGYILVSINGVSTEGLGCKQVMDLIKSSGNLLRLDLVNEALIMKRMELENKLQCLKKSLQEKLVEFRSLCLQEHHLVNGEECSPPDTMGLEEFNSFGDYVGSGSALASKPWFLSESSCLSRLSSMTVDSEDSFYSASDFETFSRQSSTDDECFLPRDTDVTVPKPSLRRHRSVRIASNGSGSPSWDAGHVSSIFGTLPRKTRKGSIRKKLLNFIPGLHQAVEEEESRF</sequence>
<gene>
    <name evidence="6" type="primary">CYTIP</name>
</gene>
<dbReference type="Proteomes" id="UP001652642">
    <property type="component" value="Chromosome 1"/>
</dbReference>
<evidence type="ECO:0000313" key="5">
    <source>
        <dbReference type="Proteomes" id="UP001652642"/>
    </source>
</evidence>
<proteinExistence type="predicted"/>